<feature type="region of interest" description="Disordered" evidence="1">
    <location>
        <begin position="89"/>
        <end position="113"/>
    </location>
</feature>
<name>A0AAI8YMY5_9PEZI</name>
<feature type="compositionally biased region" description="Polar residues" evidence="1">
    <location>
        <begin position="26"/>
        <end position="43"/>
    </location>
</feature>
<feature type="region of interest" description="Disordered" evidence="1">
    <location>
        <begin position="1"/>
        <end position="50"/>
    </location>
</feature>
<reference evidence="2" key="1">
    <citation type="submission" date="2023-10" db="EMBL/GenBank/DDBJ databases">
        <authorList>
            <person name="Hackl T."/>
        </authorList>
    </citation>
    <scope>NUCLEOTIDE SEQUENCE</scope>
</reference>
<accession>A0AAI8YMY5</accession>
<comment type="caution">
    <text evidence="2">The sequence shown here is derived from an EMBL/GenBank/DDBJ whole genome shotgun (WGS) entry which is preliminary data.</text>
</comment>
<dbReference type="EMBL" id="CAUWAG010000018">
    <property type="protein sequence ID" value="CAJ2510698.1"/>
    <property type="molecule type" value="Genomic_DNA"/>
</dbReference>
<proteinExistence type="predicted"/>
<evidence type="ECO:0000313" key="2">
    <source>
        <dbReference type="EMBL" id="CAJ2510698.1"/>
    </source>
</evidence>
<protein>
    <submittedName>
        <fullName evidence="2">Uu.00g063230.m01.CDS01</fullName>
    </submittedName>
</protein>
<keyword evidence="3" id="KW-1185">Reference proteome</keyword>
<feature type="compositionally biased region" description="Polar residues" evidence="1">
    <location>
        <begin position="93"/>
        <end position="106"/>
    </location>
</feature>
<organism evidence="2 3">
    <name type="scientific">Anthostomella pinea</name>
    <dbReference type="NCBI Taxonomy" id="933095"/>
    <lineage>
        <taxon>Eukaryota</taxon>
        <taxon>Fungi</taxon>
        <taxon>Dikarya</taxon>
        <taxon>Ascomycota</taxon>
        <taxon>Pezizomycotina</taxon>
        <taxon>Sordariomycetes</taxon>
        <taxon>Xylariomycetidae</taxon>
        <taxon>Xylariales</taxon>
        <taxon>Xylariaceae</taxon>
        <taxon>Anthostomella</taxon>
    </lineage>
</organism>
<dbReference type="AlphaFoldDB" id="A0AAI8YMY5"/>
<evidence type="ECO:0000256" key="1">
    <source>
        <dbReference type="SAM" id="MobiDB-lite"/>
    </source>
</evidence>
<evidence type="ECO:0000313" key="3">
    <source>
        <dbReference type="Proteomes" id="UP001295740"/>
    </source>
</evidence>
<dbReference type="Proteomes" id="UP001295740">
    <property type="component" value="Unassembled WGS sequence"/>
</dbReference>
<gene>
    <name evidence="2" type="ORF">KHLLAP_LOCUS11166</name>
</gene>
<sequence length="135" mass="14109">MSTTTRLNTALGVRRKIARADHGPSRSHQTSDIPDLTPSSPTLAETGGILTESHLHRQRVVTTSPAPAAHPNGVVSDLMYHWADATSPCIRGPTSNQAHGADSQPQAGPVSDGLCRAIEQATDASVARNSRGGNV</sequence>